<dbReference type="InterPro" id="IPR024975">
    <property type="entry name" value="NOV_C"/>
</dbReference>
<evidence type="ECO:0000256" key="1">
    <source>
        <dbReference type="SAM" id="Coils"/>
    </source>
</evidence>
<evidence type="ECO:0000313" key="4">
    <source>
        <dbReference type="Proteomes" id="UP000000758"/>
    </source>
</evidence>
<reference evidence="3 4" key="1">
    <citation type="journal article" date="2006" name="Proc. Natl. Acad. Sci. U.S.A.">
        <title>Genomic analysis of the uncultivated marine crenarchaeote Cenarchaeum symbiosum.</title>
        <authorList>
            <person name="Hallam S.J."/>
            <person name="Konstantinidis K.T."/>
            <person name="Putnam N."/>
            <person name="Schleper C."/>
            <person name="Watanabe Y."/>
            <person name="Sugahara J."/>
            <person name="Preston C."/>
            <person name="de la Torre J."/>
            <person name="Richardson P.M."/>
            <person name="DeLong E.F."/>
        </authorList>
    </citation>
    <scope>NUCLEOTIDE SEQUENCE [LARGE SCALE GENOMIC DNA]</scope>
    <source>
        <strain evidence="4">A</strain>
    </source>
</reference>
<sequence length="329" mass="37897">MKWIEGKLYRNAKSGAIFEDPRGRLDGHILFYKGEIKDGMGKVAGERLFSYYVDLSVAVTPVDPSIVWDLAKPVGQYTGYIEDHERMQEKVLGKVVTSMAEYQTVLLDERRRQCEIKRKYGLKSLERLITDLDNSITDIEQQWWLKNKPERVLRNKREKKKKYEHAKSNLKEQIEKEQQLTISTPEFFGIIRIKPSRVADIPEDTVGSPESEKAGMEIAMMHEKNAGRNPVDVSKENLDFDIKSSDNEGKTRYIEVKTSYGIGDVVLTTNEWFRARMLKDDYYLYVVWNAGRSSSKLVAIKNPATSLSAEKKGHALYLIDQDQIKKMCS</sequence>
<accession>A0RTY2</accession>
<evidence type="ECO:0000259" key="2">
    <source>
        <dbReference type="Pfam" id="PF13020"/>
    </source>
</evidence>
<dbReference type="EMBL" id="DP000238">
    <property type="protein sequence ID" value="ABK76799.1"/>
    <property type="molecule type" value="Genomic_DNA"/>
</dbReference>
<gene>
    <name evidence="3" type="ordered locus">CENSYa_0154</name>
</gene>
<feature type="domain" description="Protein NO VEIN C-terminal" evidence="2">
    <location>
        <begin position="212"/>
        <end position="298"/>
    </location>
</feature>
<keyword evidence="3" id="KW-0347">Helicase</keyword>
<keyword evidence="3" id="KW-0067">ATP-binding</keyword>
<dbReference type="AlphaFoldDB" id="A0RTY2"/>
<dbReference type="EnsemblBacteria" id="ABK76799">
    <property type="protein sequence ID" value="ABK76799"/>
    <property type="gene ID" value="CENSYa_0154"/>
</dbReference>
<keyword evidence="1" id="KW-0175">Coiled coil</keyword>
<keyword evidence="3" id="KW-0547">Nucleotide-binding</keyword>
<feature type="coiled-coil region" evidence="1">
    <location>
        <begin position="122"/>
        <end position="180"/>
    </location>
</feature>
<keyword evidence="3" id="KW-0378">Hydrolase</keyword>
<dbReference type="HOGENOM" id="CLU_843598_0_0_2"/>
<dbReference type="STRING" id="414004.CENSYa_0154"/>
<evidence type="ECO:0000313" key="3">
    <source>
        <dbReference type="EMBL" id="ABK76799.1"/>
    </source>
</evidence>
<dbReference type="Pfam" id="PF13020">
    <property type="entry name" value="NOV_C"/>
    <property type="match status" value="1"/>
</dbReference>
<dbReference type="KEGG" id="csy:CENSYa_0154"/>
<name>A0RTY2_CENSY</name>
<proteinExistence type="predicted"/>
<protein>
    <submittedName>
        <fullName evidence="3">Superfamily II DNA/RNA helicase, SNF2 family</fullName>
    </submittedName>
</protein>
<dbReference type="Proteomes" id="UP000000758">
    <property type="component" value="Chromosome"/>
</dbReference>
<dbReference type="GO" id="GO:0004386">
    <property type="term" value="F:helicase activity"/>
    <property type="evidence" value="ECO:0007669"/>
    <property type="project" value="UniProtKB-KW"/>
</dbReference>
<organism evidence="3 4">
    <name type="scientific">Cenarchaeum symbiosum (strain A)</name>
    <dbReference type="NCBI Taxonomy" id="414004"/>
    <lineage>
        <taxon>Archaea</taxon>
        <taxon>Nitrososphaerota</taxon>
        <taxon>Candidatus Cenarchaeales</taxon>
        <taxon>Candidatus Cenarchaeaceae</taxon>
        <taxon>Candidatus Cenarchaeum</taxon>
    </lineage>
</organism>
<keyword evidence="4" id="KW-1185">Reference proteome</keyword>